<sequence length="476" mass="56352">MLTKLRPFIFLFFINVIFFLPLFYPNLKIIITPEYGGGDELLFHYPIKFAYQQTLHQNKFLFWLKNTGAGYPIFAIQEINFFDPINILTLKFLPFVYAINTQLFVYFLILLLSSYFLARTYNLNKILSCLFSISLTYSFFVTSNIIHLSHISSMVYVPLILALSIRALKISSTKYWLLFLSSVFLQFISGHIQYFIYGFIIVLLVQTINLFLKRNKLRDIFDKSILNILLIYIVALLISGFQLLPSIEFYLDSMRSNTVVGYQQKSDLKLLLTIFFPFIFYNQNLVSSTKYNLSSFIPPWDSNFFYGFFPLFGYVLFIFYRIKKKIIDIPKNYFRPLLICLLFLLILYLGKNSPINFIYNIPPFSILRANERITYLILLILILINFKVFALFQKVRNIKLLVVVVLITTFTTNYFSFYNFHAFNNTSVYHLFNTNKEKNIGRIMSLFDYHQIIWKYLLKNGLDKSQNNIYQELIEL</sequence>
<feature type="transmembrane region" description="Helical" evidence="1">
    <location>
        <begin position="224"/>
        <end position="244"/>
    </location>
</feature>
<organism evidence="2 3">
    <name type="scientific">Candidatus Roizmanbacteria bacterium CG2_30_33_16</name>
    <dbReference type="NCBI Taxonomy" id="1805340"/>
    <lineage>
        <taxon>Bacteria</taxon>
        <taxon>Candidatus Roizmaniibacteriota</taxon>
    </lineage>
</organism>
<evidence type="ECO:0008006" key="4">
    <source>
        <dbReference type="Google" id="ProtNLM"/>
    </source>
</evidence>
<dbReference type="Proteomes" id="UP000183758">
    <property type="component" value="Unassembled WGS sequence"/>
</dbReference>
<feature type="transmembrane region" description="Helical" evidence="1">
    <location>
        <begin position="303"/>
        <end position="320"/>
    </location>
</feature>
<evidence type="ECO:0000313" key="2">
    <source>
        <dbReference type="EMBL" id="OIP85659.1"/>
    </source>
</evidence>
<name>A0A1J5HML7_9BACT</name>
<evidence type="ECO:0000313" key="3">
    <source>
        <dbReference type="Proteomes" id="UP000183758"/>
    </source>
</evidence>
<keyword evidence="1" id="KW-0472">Membrane</keyword>
<dbReference type="EMBL" id="MNZM01000024">
    <property type="protein sequence ID" value="OIP85659.1"/>
    <property type="molecule type" value="Genomic_DNA"/>
</dbReference>
<comment type="caution">
    <text evidence="2">The sequence shown here is derived from an EMBL/GenBank/DDBJ whole genome shotgun (WGS) entry which is preliminary data.</text>
</comment>
<reference evidence="2 3" key="1">
    <citation type="journal article" date="2016" name="Environ. Microbiol.">
        <title>Genomic resolution of a cold subsurface aquifer community provides metabolic insights for novel microbes adapted to high CO concentrations.</title>
        <authorList>
            <person name="Probst A.J."/>
            <person name="Castelle C.J."/>
            <person name="Singh A."/>
            <person name="Brown C.T."/>
            <person name="Anantharaman K."/>
            <person name="Sharon I."/>
            <person name="Hug L.A."/>
            <person name="Burstein D."/>
            <person name="Emerson J.B."/>
            <person name="Thomas B.C."/>
            <person name="Banfield J.F."/>
        </authorList>
    </citation>
    <scope>NUCLEOTIDE SEQUENCE [LARGE SCALE GENOMIC DNA]</scope>
    <source>
        <strain evidence="2">CG2_30_33_16</strain>
    </source>
</reference>
<feature type="transmembrane region" description="Helical" evidence="1">
    <location>
        <begin position="400"/>
        <end position="420"/>
    </location>
</feature>
<feature type="transmembrane region" description="Helical" evidence="1">
    <location>
        <begin position="332"/>
        <end position="350"/>
    </location>
</feature>
<keyword evidence="1" id="KW-1133">Transmembrane helix</keyword>
<keyword evidence="1" id="KW-0812">Transmembrane</keyword>
<gene>
    <name evidence="2" type="ORF">AUK04_01070</name>
</gene>
<dbReference type="AlphaFoldDB" id="A0A1J5HML7"/>
<feature type="transmembrane region" description="Helical" evidence="1">
    <location>
        <begin position="123"/>
        <end position="140"/>
    </location>
</feature>
<feature type="transmembrane region" description="Helical" evidence="1">
    <location>
        <begin position="7"/>
        <end position="24"/>
    </location>
</feature>
<evidence type="ECO:0000256" key="1">
    <source>
        <dbReference type="SAM" id="Phobius"/>
    </source>
</evidence>
<feature type="transmembrane region" description="Helical" evidence="1">
    <location>
        <begin position="194"/>
        <end position="212"/>
    </location>
</feature>
<feature type="transmembrane region" description="Helical" evidence="1">
    <location>
        <begin position="373"/>
        <end position="393"/>
    </location>
</feature>
<proteinExistence type="predicted"/>
<accession>A0A1J5HML7</accession>
<protein>
    <recommendedName>
        <fullName evidence="4">Glycosyltransferase RgtA/B/C/D-like domain-containing protein</fullName>
    </recommendedName>
</protein>
<feature type="transmembrane region" description="Helical" evidence="1">
    <location>
        <begin position="95"/>
        <end position="116"/>
    </location>
</feature>